<proteinExistence type="predicted"/>
<reference evidence="2" key="1">
    <citation type="submission" date="2022-08" db="EMBL/GenBank/DDBJ databases">
        <title>Genome sequencing of Nocardioides sp. STR2.</title>
        <authorList>
            <person name="So Y."/>
        </authorList>
    </citation>
    <scope>NUCLEOTIDE SEQUENCE</scope>
    <source>
        <strain evidence="2">STR2</strain>
    </source>
</reference>
<feature type="transmembrane region" description="Helical" evidence="1">
    <location>
        <begin position="20"/>
        <end position="36"/>
    </location>
</feature>
<evidence type="ECO:0000256" key="1">
    <source>
        <dbReference type="SAM" id="Phobius"/>
    </source>
</evidence>
<organism evidence="2 3">
    <name type="scientific">Nocardioides pini</name>
    <dbReference type="NCBI Taxonomy" id="2975053"/>
    <lineage>
        <taxon>Bacteria</taxon>
        <taxon>Bacillati</taxon>
        <taxon>Actinomycetota</taxon>
        <taxon>Actinomycetes</taxon>
        <taxon>Propionibacteriales</taxon>
        <taxon>Nocardioidaceae</taxon>
        <taxon>Nocardioides</taxon>
    </lineage>
</organism>
<sequence>MLLMFGVVFIIENSASTGGVLLLLGALMMSIWLWMVKRGR</sequence>
<evidence type="ECO:0008006" key="4">
    <source>
        <dbReference type="Google" id="ProtNLM"/>
    </source>
</evidence>
<protein>
    <recommendedName>
        <fullName evidence="4">PEP-CTERM protein-sorting domain-containing protein</fullName>
    </recommendedName>
</protein>
<keyword evidence="1" id="KW-1133">Transmembrane helix</keyword>
<keyword evidence="3" id="KW-1185">Reference proteome</keyword>
<accession>A0ABT4C9E6</accession>
<keyword evidence="1" id="KW-0472">Membrane</keyword>
<dbReference type="Proteomes" id="UP001074726">
    <property type="component" value="Unassembled WGS sequence"/>
</dbReference>
<gene>
    <name evidence="2" type="ORF">NYO98_04780</name>
</gene>
<evidence type="ECO:0000313" key="2">
    <source>
        <dbReference type="EMBL" id="MCY4725585.1"/>
    </source>
</evidence>
<dbReference type="RefSeq" id="WP_268110381.1">
    <property type="nucleotide sequence ID" value="NZ_JAPPUX010000001.1"/>
</dbReference>
<name>A0ABT4C9E6_9ACTN</name>
<comment type="caution">
    <text evidence="2">The sequence shown here is derived from an EMBL/GenBank/DDBJ whole genome shotgun (WGS) entry which is preliminary data.</text>
</comment>
<keyword evidence="1" id="KW-0812">Transmembrane</keyword>
<dbReference type="EMBL" id="JAPPUX010000001">
    <property type="protein sequence ID" value="MCY4725585.1"/>
    <property type="molecule type" value="Genomic_DNA"/>
</dbReference>
<evidence type="ECO:0000313" key="3">
    <source>
        <dbReference type="Proteomes" id="UP001074726"/>
    </source>
</evidence>